<protein>
    <recommendedName>
        <fullName evidence="3">Clp R domain-containing protein</fullName>
    </recommendedName>
</protein>
<feature type="transmembrane region" description="Helical" evidence="2">
    <location>
        <begin position="79"/>
        <end position="100"/>
    </location>
</feature>
<sequence length="242" mass="27233">MSNCLLNHKISSLYYFYLPKMIPDRMYGASITIISPDDVGLFLVLMFYLSVIGSLAYCNDFVLFRGSSTKAGSGVQNKLMTDVCAAMGGAVVIVYSKFLWDKKNRHELVSIRTPRGQKDYACYDGHMRHPARTRITNTCFTKRAWEGFVGAASISMVHYHRTMDCKHLMKALLEQENGLTVRIFAKAGHDRESVLEVVNEFLAKQQMVVADEKFLTLAPHLSYVLSVARSRSESCGHDLISV</sequence>
<keyword evidence="5" id="KW-1185">Reference proteome</keyword>
<keyword evidence="2" id="KW-0812">Transmembrane</keyword>
<reference evidence="4" key="1">
    <citation type="submission" date="2022-12" db="EMBL/GenBank/DDBJ databases">
        <title>Draft genome assemblies for two species of Escallonia (Escalloniales).</title>
        <authorList>
            <person name="Chanderbali A."/>
            <person name="Dervinis C."/>
            <person name="Anghel I."/>
            <person name="Soltis D."/>
            <person name="Soltis P."/>
            <person name="Zapata F."/>
        </authorList>
    </citation>
    <scope>NUCLEOTIDE SEQUENCE</scope>
    <source>
        <strain evidence="4">UCBG92.1500</strain>
        <tissue evidence="4">Leaf</tissue>
    </source>
</reference>
<evidence type="ECO:0000256" key="2">
    <source>
        <dbReference type="SAM" id="Phobius"/>
    </source>
</evidence>
<comment type="caution">
    <text evidence="4">The sequence shown here is derived from an EMBL/GenBank/DDBJ whole genome shotgun (WGS) entry which is preliminary data.</text>
</comment>
<evidence type="ECO:0000256" key="1">
    <source>
        <dbReference type="PROSITE-ProRule" id="PRU01251"/>
    </source>
</evidence>
<organism evidence="4 5">
    <name type="scientific">Escallonia rubra</name>
    <dbReference type="NCBI Taxonomy" id="112253"/>
    <lineage>
        <taxon>Eukaryota</taxon>
        <taxon>Viridiplantae</taxon>
        <taxon>Streptophyta</taxon>
        <taxon>Embryophyta</taxon>
        <taxon>Tracheophyta</taxon>
        <taxon>Spermatophyta</taxon>
        <taxon>Magnoliopsida</taxon>
        <taxon>eudicotyledons</taxon>
        <taxon>Gunneridae</taxon>
        <taxon>Pentapetalae</taxon>
        <taxon>asterids</taxon>
        <taxon>campanulids</taxon>
        <taxon>Escalloniales</taxon>
        <taxon>Escalloniaceae</taxon>
        <taxon>Escallonia</taxon>
    </lineage>
</organism>
<dbReference type="AlphaFoldDB" id="A0AA88RC56"/>
<accession>A0AA88RC56</accession>
<dbReference type="Pfam" id="PF02861">
    <property type="entry name" value="Clp_N"/>
    <property type="match status" value="1"/>
</dbReference>
<keyword evidence="1" id="KW-0677">Repeat</keyword>
<dbReference type="Proteomes" id="UP001187471">
    <property type="component" value="Unassembled WGS sequence"/>
</dbReference>
<dbReference type="EMBL" id="JAVXUO010001220">
    <property type="protein sequence ID" value="KAK2984537.1"/>
    <property type="molecule type" value="Genomic_DNA"/>
</dbReference>
<feature type="domain" description="Clp R" evidence="3">
    <location>
        <begin position="135"/>
        <end position="242"/>
    </location>
</feature>
<evidence type="ECO:0000313" key="5">
    <source>
        <dbReference type="Proteomes" id="UP001187471"/>
    </source>
</evidence>
<dbReference type="Gene3D" id="1.10.1780.10">
    <property type="entry name" value="Clp, N-terminal domain"/>
    <property type="match status" value="1"/>
</dbReference>
<proteinExistence type="predicted"/>
<evidence type="ECO:0000259" key="3">
    <source>
        <dbReference type="PROSITE" id="PS51903"/>
    </source>
</evidence>
<evidence type="ECO:0000313" key="4">
    <source>
        <dbReference type="EMBL" id="KAK2984537.1"/>
    </source>
</evidence>
<dbReference type="InterPro" id="IPR036628">
    <property type="entry name" value="Clp_N_dom_sf"/>
</dbReference>
<dbReference type="InterPro" id="IPR004176">
    <property type="entry name" value="Clp_R_N"/>
</dbReference>
<dbReference type="PROSITE" id="PS51903">
    <property type="entry name" value="CLP_R"/>
    <property type="match status" value="1"/>
</dbReference>
<keyword evidence="2" id="KW-1133">Transmembrane helix</keyword>
<dbReference type="SUPFAM" id="SSF81923">
    <property type="entry name" value="Double Clp-N motif"/>
    <property type="match status" value="1"/>
</dbReference>
<feature type="transmembrane region" description="Helical" evidence="2">
    <location>
        <begin position="39"/>
        <end position="58"/>
    </location>
</feature>
<name>A0AA88RC56_9ASTE</name>
<gene>
    <name evidence="4" type="ORF">RJ640_018915</name>
</gene>
<keyword evidence="2" id="KW-0472">Membrane</keyword>